<name>A0A4V3WUF9_9MICO</name>
<dbReference type="EMBL" id="SSSN01000003">
    <property type="protein sequence ID" value="THG35707.1"/>
    <property type="molecule type" value="Genomic_DNA"/>
</dbReference>
<dbReference type="Gene3D" id="3.40.50.1820">
    <property type="entry name" value="alpha/beta hydrolase"/>
    <property type="match status" value="1"/>
</dbReference>
<evidence type="ECO:0000259" key="1">
    <source>
        <dbReference type="Pfam" id="PF01738"/>
    </source>
</evidence>
<reference evidence="2 3" key="1">
    <citation type="submission" date="2019-04" db="EMBL/GenBank/DDBJ databases">
        <authorList>
            <person name="Jiang L."/>
        </authorList>
    </citation>
    <scope>NUCLEOTIDE SEQUENCE [LARGE SCALE GENOMIC DNA]</scope>
    <source>
        <strain evidence="2 3">YIM 131861</strain>
    </source>
</reference>
<proteinExistence type="predicted"/>
<dbReference type="AlphaFoldDB" id="A0A4V3WUF9"/>
<keyword evidence="2" id="KW-0378">Hydrolase</keyword>
<feature type="domain" description="Dienelactone hydrolase" evidence="1">
    <location>
        <begin position="4"/>
        <end position="189"/>
    </location>
</feature>
<dbReference type="InterPro" id="IPR002925">
    <property type="entry name" value="Dienelactn_hydro"/>
</dbReference>
<keyword evidence="3" id="KW-1185">Reference proteome</keyword>
<dbReference type="GO" id="GO:0016787">
    <property type="term" value="F:hydrolase activity"/>
    <property type="evidence" value="ECO:0007669"/>
    <property type="project" value="UniProtKB-KW"/>
</dbReference>
<accession>A0A4V3WUF9</accession>
<dbReference type="Proteomes" id="UP000307380">
    <property type="component" value="Unassembled WGS sequence"/>
</dbReference>
<evidence type="ECO:0000313" key="2">
    <source>
        <dbReference type="EMBL" id="THG35707.1"/>
    </source>
</evidence>
<dbReference type="Pfam" id="PF01738">
    <property type="entry name" value="DLH"/>
    <property type="match status" value="1"/>
</dbReference>
<comment type="caution">
    <text evidence="2">The sequence shown here is derived from an EMBL/GenBank/DDBJ whole genome shotgun (WGS) entry which is preliminary data.</text>
</comment>
<evidence type="ECO:0000313" key="3">
    <source>
        <dbReference type="Proteomes" id="UP000307380"/>
    </source>
</evidence>
<organism evidence="2 3">
    <name type="scientific">Orlajensenia flava</name>
    <dbReference type="NCBI Taxonomy" id="2565934"/>
    <lineage>
        <taxon>Bacteria</taxon>
        <taxon>Bacillati</taxon>
        <taxon>Actinomycetota</taxon>
        <taxon>Actinomycetes</taxon>
        <taxon>Micrococcales</taxon>
        <taxon>Microbacteriaceae</taxon>
        <taxon>Orlajensenia</taxon>
    </lineage>
</organism>
<sequence>MADVLLFHHALGLTPEVVWFADALRAAGHTVTTPDLYDGRTFDDLDEGIAHAGELGFDEVRAAGVKAADDLPERLVYMGMSLGVMPAQELAQKRAGAAGAVLISSFVALGYFGDEWPAGVPVQVHGMDADPIFAGEGDLEAAQALVASGADAHLYLYAGDAHLLVQAEPPVDDIAAFEVLDATLRFLGEIDSAATSAD</sequence>
<protein>
    <submittedName>
        <fullName evidence="2">Dienelactone hydrolase</fullName>
    </submittedName>
</protein>
<gene>
    <name evidence="2" type="ORF">E6C70_06655</name>
</gene>
<dbReference type="SUPFAM" id="SSF53474">
    <property type="entry name" value="alpha/beta-Hydrolases"/>
    <property type="match status" value="1"/>
</dbReference>
<dbReference type="OrthoDB" id="2834584at2"/>
<dbReference type="InterPro" id="IPR029058">
    <property type="entry name" value="AB_hydrolase_fold"/>
</dbReference>
<dbReference type="RefSeq" id="WP_136423399.1">
    <property type="nucleotide sequence ID" value="NZ_SSSN01000003.1"/>
</dbReference>